<organism evidence="2 3">
    <name type="scientific">Terrimonas ginsenosidimutans</name>
    <dbReference type="NCBI Taxonomy" id="2908004"/>
    <lineage>
        <taxon>Bacteria</taxon>
        <taxon>Pseudomonadati</taxon>
        <taxon>Bacteroidota</taxon>
        <taxon>Chitinophagia</taxon>
        <taxon>Chitinophagales</taxon>
        <taxon>Chitinophagaceae</taxon>
        <taxon>Terrimonas</taxon>
    </lineage>
</organism>
<dbReference type="Proteomes" id="UP001165367">
    <property type="component" value="Unassembled WGS sequence"/>
</dbReference>
<gene>
    <name evidence="2" type="ORF">LZZ85_27445</name>
</gene>
<keyword evidence="3" id="KW-1185">Reference proteome</keyword>
<dbReference type="Gene3D" id="3.10.450.360">
    <property type="match status" value="1"/>
</dbReference>
<accession>A0ABS9L0T1</accession>
<protein>
    <recommendedName>
        <fullName evidence="4">Beta-lactamase-inhibitor-like PepSY-like domain-containing protein</fullName>
    </recommendedName>
</protein>
<reference evidence="2" key="1">
    <citation type="submission" date="2022-01" db="EMBL/GenBank/DDBJ databases">
        <authorList>
            <person name="Jo J.-H."/>
            <person name="Im W.-T."/>
        </authorList>
    </citation>
    <scope>NUCLEOTIDE SEQUENCE</scope>
    <source>
        <strain evidence="2">NA20</strain>
    </source>
</reference>
<evidence type="ECO:0000256" key="1">
    <source>
        <dbReference type="SAM" id="SignalP"/>
    </source>
</evidence>
<keyword evidence="1" id="KW-0732">Signal</keyword>
<sequence>MKNLFILPATFLLSVVVANAQGNTPDIIKAKAEIKESKIEKREAKKELRGIDGDEPGVMVMDHFYEDFGNIDPAWKRTKFFDEASFISDGKLTVAYYNSDATLVGTTTPATFAELPASAQSSIKKQYKGFESGKVILFRDNTEDASDMMLYGKTFSSGDNYFVELAKAGKTVIVQVGMDGLVSFFSEKAK</sequence>
<evidence type="ECO:0008006" key="4">
    <source>
        <dbReference type="Google" id="ProtNLM"/>
    </source>
</evidence>
<dbReference type="EMBL" id="JAKLTR010000032">
    <property type="protein sequence ID" value="MCG2618069.1"/>
    <property type="molecule type" value="Genomic_DNA"/>
</dbReference>
<feature type="signal peptide" evidence="1">
    <location>
        <begin position="1"/>
        <end position="20"/>
    </location>
</feature>
<dbReference type="RefSeq" id="WP_237877177.1">
    <property type="nucleotide sequence ID" value="NZ_JAKLTR010000032.1"/>
</dbReference>
<proteinExistence type="predicted"/>
<evidence type="ECO:0000313" key="2">
    <source>
        <dbReference type="EMBL" id="MCG2618069.1"/>
    </source>
</evidence>
<name>A0ABS9L0T1_9BACT</name>
<comment type="caution">
    <text evidence="2">The sequence shown here is derived from an EMBL/GenBank/DDBJ whole genome shotgun (WGS) entry which is preliminary data.</text>
</comment>
<feature type="chain" id="PRO_5046348691" description="Beta-lactamase-inhibitor-like PepSY-like domain-containing protein" evidence="1">
    <location>
        <begin position="21"/>
        <end position="190"/>
    </location>
</feature>
<evidence type="ECO:0000313" key="3">
    <source>
        <dbReference type="Proteomes" id="UP001165367"/>
    </source>
</evidence>